<organism evidence="1 2">
    <name type="scientific">Nocardiopsis changdeensis</name>
    <dbReference type="NCBI Taxonomy" id="2831969"/>
    <lineage>
        <taxon>Bacteria</taxon>
        <taxon>Bacillati</taxon>
        <taxon>Actinomycetota</taxon>
        <taxon>Actinomycetes</taxon>
        <taxon>Streptosporangiales</taxon>
        <taxon>Nocardiopsidaceae</taxon>
        <taxon>Nocardiopsis</taxon>
    </lineage>
</organism>
<dbReference type="EMBL" id="CP074133">
    <property type="protein sequence ID" value="QUX23493.1"/>
    <property type="molecule type" value="Genomic_DNA"/>
</dbReference>
<sequence>MDPDEDASPISDLRNATWDAERELEYDLLKDMVRDAVGVLSAMAHDERRSEAPRDDVIRRIDEQKARLAQELRGLRISDTEGSVRLRAECLEIIKGYGG</sequence>
<keyword evidence="2" id="KW-1185">Reference proteome</keyword>
<protein>
    <recommendedName>
        <fullName evidence="3">DUF2630 family protein</fullName>
    </recommendedName>
</protein>
<reference evidence="1 2" key="1">
    <citation type="submission" date="2021-05" db="EMBL/GenBank/DDBJ databases">
        <title>Direct Submission.</title>
        <authorList>
            <person name="Li K."/>
            <person name="Gao J."/>
        </authorList>
    </citation>
    <scope>NUCLEOTIDE SEQUENCE [LARGE SCALE GENOMIC DNA]</scope>
    <source>
        <strain evidence="1 2">Mg02</strain>
    </source>
</reference>
<evidence type="ECO:0000313" key="2">
    <source>
        <dbReference type="Proteomes" id="UP000676079"/>
    </source>
</evidence>
<name>A0ABX8BP88_9ACTN</name>
<dbReference type="Proteomes" id="UP000676079">
    <property type="component" value="Chromosome"/>
</dbReference>
<gene>
    <name evidence="1" type="ORF">KGD84_03695</name>
</gene>
<dbReference type="RefSeq" id="WP_220564716.1">
    <property type="nucleotide sequence ID" value="NZ_CP074133.1"/>
</dbReference>
<proteinExistence type="predicted"/>
<accession>A0ABX8BP88</accession>
<evidence type="ECO:0000313" key="1">
    <source>
        <dbReference type="EMBL" id="QUX23493.1"/>
    </source>
</evidence>
<evidence type="ECO:0008006" key="3">
    <source>
        <dbReference type="Google" id="ProtNLM"/>
    </source>
</evidence>